<evidence type="ECO:0000313" key="1">
    <source>
        <dbReference type="EMBL" id="CAB4791576.1"/>
    </source>
</evidence>
<gene>
    <name evidence="1" type="ORF">UFOPK2958_01248</name>
</gene>
<accession>A0A6J6X8I4</accession>
<dbReference type="AlphaFoldDB" id="A0A6J6X8I4"/>
<reference evidence="1" key="1">
    <citation type="submission" date="2020-05" db="EMBL/GenBank/DDBJ databases">
        <authorList>
            <person name="Chiriac C."/>
            <person name="Salcher M."/>
            <person name="Ghai R."/>
            <person name="Kavagutti S V."/>
        </authorList>
    </citation>
    <scope>NUCLEOTIDE SEQUENCE</scope>
</reference>
<name>A0A6J6X8I4_9ZZZZ</name>
<protein>
    <submittedName>
        <fullName evidence="1">Unannotated protein</fullName>
    </submittedName>
</protein>
<proteinExistence type="predicted"/>
<dbReference type="EMBL" id="CAFAAB010000168">
    <property type="protein sequence ID" value="CAB4791576.1"/>
    <property type="molecule type" value="Genomic_DNA"/>
</dbReference>
<sequence>MSTVELLLRGAVDLVKHGGLVGRQGPLTVVSEHAGAHGVVTKQVVVTYVEEWSVDDLKTIGSAGHQNTRKDVVEVIAGVLGNGHATSQHWHFDGGGKVGGAKDDGLQARRGGTDFVNIYQATSGFNLSFDTDVANGKTGVLFDLRQEQVHSNYFGR</sequence>
<organism evidence="1">
    <name type="scientific">freshwater metagenome</name>
    <dbReference type="NCBI Taxonomy" id="449393"/>
    <lineage>
        <taxon>unclassified sequences</taxon>
        <taxon>metagenomes</taxon>
        <taxon>ecological metagenomes</taxon>
    </lineage>
</organism>